<dbReference type="NCBIfam" id="TIGR00203">
    <property type="entry name" value="cydB"/>
    <property type="match status" value="1"/>
</dbReference>
<dbReference type="Pfam" id="PF02322">
    <property type="entry name" value="Cyt_bd_oxida_II"/>
    <property type="match status" value="1"/>
</dbReference>
<evidence type="ECO:0000313" key="9">
    <source>
        <dbReference type="Proteomes" id="UP000887320"/>
    </source>
</evidence>
<feature type="transmembrane region" description="Helical" evidence="7">
    <location>
        <begin position="301"/>
        <end position="322"/>
    </location>
</feature>
<evidence type="ECO:0000256" key="6">
    <source>
        <dbReference type="ARBA" id="ARBA00023136"/>
    </source>
</evidence>
<feature type="transmembrane region" description="Helical" evidence="7">
    <location>
        <begin position="258"/>
        <end position="281"/>
    </location>
</feature>
<evidence type="ECO:0000256" key="3">
    <source>
        <dbReference type="ARBA" id="ARBA00022475"/>
    </source>
</evidence>
<dbReference type="GO" id="GO:0070069">
    <property type="term" value="C:cytochrome complex"/>
    <property type="evidence" value="ECO:0007669"/>
    <property type="project" value="TreeGrafter"/>
</dbReference>
<dbReference type="AlphaFoldDB" id="A0A8X8KEI3"/>
<comment type="similarity">
    <text evidence="2">Belongs to the cytochrome ubiquinol oxidase subunit 2 family.</text>
</comment>
<feature type="transmembrane region" description="Helical" evidence="7">
    <location>
        <begin position="157"/>
        <end position="179"/>
    </location>
</feature>
<name>A0A8X8KEI3_ACIGI</name>
<keyword evidence="6 7" id="KW-0472">Membrane</keyword>
<dbReference type="GO" id="GO:0005886">
    <property type="term" value="C:plasma membrane"/>
    <property type="evidence" value="ECO:0007669"/>
    <property type="project" value="UniProtKB-SubCell"/>
</dbReference>
<dbReference type="PANTHER" id="PTHR43141">
    <property type="entry name" value="CYTOCHROME BD2 SUBUNIT II"/>
    <property type="match status" value="1"/>
</dbReference>
<feature type="transmembrane region" description="Helical" evidence="7">
    <location>
        <begin position="81"/>
        <end position="104"/>
    </location>
</feature>
<evidence type="ECO:0000256" key="7">
    <source>
        <dbReference type="SAM" id="Phobius"/>
    </source>
</evidence>
<evidence type="ECO:0000256" key="5">
    <source>
        <dbReference type="ARBA" id="ARBA00022989"/>
    </source>
</evidence>
<dbReference type="GO" id="GO:0009055">
    <property type="term" value="F:electron transfer activity"/>
    <property type="evidence" value="ECO:0007669"/>
    <property type="project" value="TreeGrafter"/>
</dbReference>
<feature type="transmembrane region" description="Helical" evidence="7">
    <location>
        <begin position="6"/>
        <end position="36"/>
    </location>
</feature>
<sequence>MIDLALIWVGIIGLGVLIYVVMDGFDLGIGILFPFIPDRQERDVMMNTVAPVWDGNETWMVLGGAGLFAAFPLVYSTVLSALYLPIIFMVVALIFRGVAFEFRFKATRTKYLWDQAFIWGSILSSFFQGVILGAYIQGIQTTAGIYSGGVWDWFTPFSLFTGLGVVVMYATLGCGWLILKTEARLQDIMYTLMPKLLITLMIIFAAVSIYTTITHPEIAQRWFALPNLIYFSPVPILVVLFSGLILHACKQRHEIKPFVYTLALVFLAFTGFVISLWPNIIPPSVSIWQAAAPESSLKFTLVGAAILIPIIIAYTFLSYWVFRDKVRIGDEGYH</sequence>
<evidence type="ECO:0000256" key="4">
    <source>
        <dbReference type="ARBA" id="ARBA00022692"/>
    </source>
</evidence>
<feature type="transmembrane region" description="Helical" evidence="7">
    <location>
        <begin position="116"/>
        <end position="137"/>
    </location>
</feature>
<dbReference type="InterPro" id="IPR003317">
    <property type="entry name" value="Cyt-d_oxidase_su2"/>
</dbReference>
<proteinExistence type="inferred from homology"/>
<keyword evidence="4 7" id="KW-0812">Transmembrane</keyword>
<keyword evidence="5 7" id="KW-1133">Transmembrane helix</keyword>
<gene>
    <name evidence="8" type="primary">cydB</name>
    <name evidence="8" type="ORF">KW868_05560</name>
</gene>
<organism evidence="8 9">
    <name type="scientific">Acinetobacter guillouiae</name>
    <name type="common">Acinetobacter genomosp. 11</name>
    <dbReference type="NCBI Taxonomy" id="106649"/>
    <lineage>
        <taxon>Bacteria</taxon>
        <taxon>Pseudomonadati</taxon>
        <taxon>Pseudomonadota</taxon>
        <taxon>Gammaproteobacteria</taxon>
        <taxon>Moraxellales</taxon>
        <taxon>Moraxellaceae</taxon>
        <taxon>Acinetobacter</taxon>
    </lineage>
</organism>
<dbReference type="PIRSF" id="PIRSF000267">
    <property type="entry name" value="Cyt_oxidse_sub2"/>
    <property type="match status" value="1"/>
</dbReference>
<comment type="subcellular location">
    <subcellularLocation>
        <location evidence="1">Cell membrane</location>
        <topology evidence="1">Multi-pass membrane protein</topology>
    </subcellularLocation>
</comment>
<accession>A0A8X8KEI3</accession>
<dbReference type="GO" id="GO:0016682">
    <property type="term" value="F:oxidoreductase activity, acting on diphenols and related substances as donors, oxygen as acceptor"/>
    <property type="evidence" value="ECO:0007669"/>
    <property type="project" value="TreeGrafter"/>
</dbReference>
<dbReference type="Proteomes" id="UP000887320">
    <property type="component" value="Unassembled WGS sequence"/>
</dbReference>
<evidence type="ECO:0000256" key="2">
    <source>
        <dbReference type="ARBA" id="ARBA00007543"/>
    </source>
</evidence>
<evidence type="ECO:0000256" key="1">
    <source>
        <dbReference type="ARBA" id="ARBA00004651"/>
    </source>
</evidence>
<protein>
    <submittedName>
        <fullName evidence="8">Cytochrome d ubiquinol oxidase subunit II</fullName>
    </submittedName>
</protein>
<dbReference type="PANTHER" id="PTHR43141:SF4">
    <property type="entry name" value="CYTOCHROME BD2 SUBUNIT II"/>
    <property type="match status" value="1"/>
</dbReference>
<dbReference type="GO" id="GO:0019646">
    <property type="term" value="P:aerobic electron transport chain"/>
    <property type="evidence" value="ECO:0007669"/>
    <property type="project" value="TreeGrafter"/>
</dbReference>
<comment type="caution">
    <text evidence="8">The sequence shown here is derived from an EMBL/GenBank/DDBJ whole genome shotgun (WGS) entry which is preliminary data.</text>
</comment>
<reference evidence="8" key="1">
    <citation type="submission" date="2021-07" db="EMBL/GenBank/DDBJ databases">
        <authorList>
            <person name="Fernandez M."/>
            <person name="Pereira P."/>
            <person name="Torres Tejerizo G.A."/>
            <person name="Gonzalez P."/>
            <person name="Agostini E."/>
        </authorList>
    </citation>
    <scope>NUCLEOTIDE SEQUENCE</scope>
    <source>
        <strain evidence="8">SFC 500-1A</strain>
    </source>
</reference>
<evidence type="ECO:0000313" key="8">
    <source>
        <dbReference type="EMBL" id="MCF0263936.1"/>
    </source>
</evidence>
<feature type="transmembrane region" description="Helical" evidence="7">
    <location>
        <begin position="191"/>
        <end position="213"/>
    </location>
</feature>
<keyword evidence="3" id="KW-1003">Cell membrane</keyword>
<dbReference type="EMBL" id="JAHWXT010000001">
    <property type="protein sequence ID" value="MCF0263936.1"/>
    <property type="molecule type" value="Genomic_DNA"/>
</dbReference>
<dbReference type="RefSeq" id="WP_234622920.1">
    <property type="nucleotide sequence ID" value="NZ_JAHWXT010000001.1"/>
</dbReference>
<feature type="transmembrane region" description="Helical" evidence="7">
    <location>
        <begin position="228"/>
        <end position="246"/>
    </location>
</feature>